<accession>A0A8S4R250</accession>
<sequence length="112" mass="12475">PPAAVTEHWRHRVLCRCAGAVAGWVDDATFLSLQLHLLAPGQACTTVWLNAASQETQSEHAGVTSPLLRIYNEAAAHISTFVQYKDVGKQYKEWEQAFNQSDRSVAHPFQNE</sequence>
<dbReference type="Proteomes" id="UP000838756">
    <property type="component" value="Unassembled WGS sequence"/>
</dbReference>
<proteinExistence type="predicted"/>
<reference evidence="1" key="1">
    <citation type="submission" date="2022-03" db="EMBL/GenBank/DDBJ databases">
        <authorList>
            <person name="Lindestad O."/>
        </authorList>
    </citation>
    <scope>NUCLEOTIDE SEQUENCE</scope>
</reference>
<protein>
    <submittedName>
        <fullName evidence="1">Jg21853 protein</fullName>
    </submittedName>
</protein>
<keyword evidence="2" id="KW-1185">Reference proteome</keyword>
<gene>
    <name evidence="1" type="primary">jg21853</name>
    <name evidence="1" type="ORF">PAEG_LOCUS8314</name>
</gene>
<dbReference type="AlphaFoldDB" id="A0A8S4R250"/>
<evidence type="ECO:0000313" key="1">
    <source>
        <dbReference type="EMBL" id="CAH2228355.1"/>
    </source>
</evidence>
<name>A0A8S4R250_9NEOP</name>
<organism evidence="1 2">
    <name type="scientific">Pararge aegeria aegeria</name>
    <dbReference type="NCBI Taxonomy" id="348720"/>
    <lineage>
        <taxon>Eukaryota</taxon>
        <taxon>Metazoa</taxon>
        <taxon>Ecdysozoa</taxon>
        <taxon>Arthropoda</taxon>
        <taxon>Hexapoda</taxon>
        <taxon>Insecta</taxon>
        <taxon>Pterygota</taxon>
        <taxon>Neoptera</taxon>
        <taxon>Endopterygota</taxon>
        <taxon>Lepidoptera</taxon>
        <taxon>Glossata</taxon>
        <taxon>Ditrysia</taxon>
        <taxon>Papilionoidea</taxon>
        <taxon>Nymphalidae</taxon>
        <taxon>Satyrinae</taxon>
        <taxon>Satyrini</taxon>
        <taxon>Parargina</taxon>
        <taxon>Pararge</taxon>
    </lineage>
</organism>
<dbReference type="EMBL" id="CAKXAJ010024078">
    <property type="protein sequence ID" value="CAH2228355.1"/>
    <property type="molecule type" value="Genomic_DNA"/>
</dbReference>
<evidence type="ECO:0000313" key="2">
    <source>
        <dbReference type="Proteomes" id="UP000838756"/>
    </source>
</evidence>
<feature type="non-terminal residue" evidence="1">
    <location>
        <position position="1"/>
    </location>
</feature>
<dbReference type="OrthoDB" id="192402at2759"/>
<comment type="caution">
    <text evidence="1">The sequence shown here is derived from an EMBL/GenBank/DDBJ whole genome shotgun (WGS) entry which is preliminary data.</text>
</comment>